<gene>
    <name evidence="1" type="ORF">HanXRQr2_Chr14g0623401</name>
</gene>
<comment type="caution">
    <text evidence="1">The sequence shown here is derived from an EMBL/GenBank/DDBJ whole genome shotgun (WGS) entry which is preliminary data.</text>
</comment>
<evidence type="ECO:0000313" key="1">
    <source>
        <dbReference type="EMBL" id="KAF5767358.1"/>
    </source>
</evidence>
<accession>A0A9K3E5W9</accession>
<evidence type="ECO:0000313" key="2">
    <source>
        <dbReference type="Proteomes" id="UP000215914"/>
    </source>
</evidence>
<dbReference type="EMBL" id="MNCJ02000329">
    <property type="protein sequence ID" value="KAF5767358.1"/>
    <property type="molecule type" value="Genomic_DNA"/>
</dbReference>
<keyword evidence="2" id="KW-1185">Reference proteome</keyword>
<dbReference type="Proteomes" id="UP000215914">
    <property type="component" value="Unassembled WGS sequence"/>
</dbReference>
<sequence length="50" mass="5380">MFIHILAPPGVKHLGYSGGLDLVDNVGYDQASTNEASAPVNIMSDKYCRN</sequence>
<organism evidence="1 2">
    <name type="scientific">Helianthus annuus</name>
    <name type="common">Common sunflower</name>
    <dbReference type="NCBI Taxonomy" id="4232"/>
    <lineage>
        <taxon>Eukaryota</taxon>
        <taxon>Viridiplantae</taxon>
        <taxon>Streptophyta</taxon>
        <taxon>Embryophyta</taxon>
        <taxon>Tracheophyta</taxon>
        <taxon>Spermatophyta</taxon>
        <taxon>Magnoliopsida</taxon>
        <taxon>eudicotyledons</taxon>
        <taxon>Gunneridae</taxon>
        <taxon>Pentapetalae</taxon>
        <taxon>asterids</taxon>
        <taxon>campanulids</taxon>
        <taxon>Asterales</taxon>
        <taxon>Asteraceae</taxon>
        <taxon>Asteroideae</taxon>
        <taxon>Heliantheae alliance</taxon>
        <taxon>Heliantheae</taxon>
        <taxon>Helianthus</taxon>
    </lineage>
</organism>
<name>A0A9K3E5W9_HELAN</name>
<protein>
    <submittedName>
        <fullName evidence="1">Uncharacterized protein</fullName>
    </submittedName>
</protein>
<dbReference type="Gramene" id="mRNA:HanXRQr2_Chr14g0623401">
    <property type="protein sequence ID" value="CDS:HanXRQr2_Chr14g0623401.1"/>
    <property type="gene ID" value="HanXRQr2_Chr14g0623401"/>
</dbReference>
<dbReference type="AlphaFoldDB" id="A0A9K3E5W9"/>
<reference evidence="1" key="2">
    <citation type="submission" date="2020-06" db="EMBL/GenBank/DDBJ databases">
        <title>Helianthus annuus Genome sequencing and assembly Release 2.</title>
        <authorList>
            <person name="Gouzy J."/>
            <person name="Langlade N."/>
            <person name="Munos S."/>
        </authorList>
    </citation>
    <scope>NUCLEOTIDE SEQUENCE</scope>
    <source>
        <tissue evidence="1">Leaves</tissue>
    </source>
</reference>
<reference evidence="1" key="1">
    <citation type="journal article" date="2017" name="Nature">
        <title>The sunflower genome provides insights into oil metabolism, flowering and Asterid evolution.</title>
        <authorList>
            <person name="Badouin H."/>
            <person name="Gouzy J."/>
            <person name="Grassa C.J."/>
            <person name="Murat F."/>
            <person name="Staton S.E."/>
            <person name="Cottret L."/>
            <person name="Lelandais-Briere C."/>
            <person name="Owens G.L."/>
            <person name="Carrere S."/>
            <person name="Mayjonade B."/>
            <person name="Legrand L."/>
            <person name="Gill N."/>
            <person name="Kane N.C."/>
            <person name="Bowers J.E."/>
            <person name="Hubner S."/>
            <person name="Bellec A."/>
            <person name="Berard A."/>
            <person name="Berges H."/>
            <person name="Blanchet N."/>
            <person name="Boniface M.C."/>
            <person name="Brunel D."/>
            <person name="Catrice O."/>
            <person name="Chaidir N."/>
            <person name="Claudel C."/>
            <person name="Donnadieu C."/>
            <person name="Faraut T."/>
            <person name="Fievet G."/>
            <person name="Helmstetter N."/>
            <person name="King M."/>
            <person name="Knapp S.J."/>
            <person name="Lai Z."/>
            <person name="Le Paslier M.C."/>
            <person name="Lippi Y."/>
            <person name="Lorenzon L."/>
            <person name="Mandel J.R."/>
            <person name="Marage G."/>
            <person name="Marchand G."/>
            <person name="Marquand E."/>
            <person name="Bret-Mestries E."/>
            <person name="Morien E."/>
            <person name="Nambeesan S."/>
            <person name="Nguyen T."/>
            <person name="Pegot-Espagnet P."/>
            <person name="Pouilly N."/>
            <person name="Raftis F."/>
            <person name="Sallet E."/>
            <person name="Schiex T."/>
            <person name="Thomas J."/>
            <person name="Vandecasteele C."/>
            <person name="Vares D."/>
            <person name="Vear F."/>
            <person name="Vautrin S."/>
            <person name="Crespi M."/>
            <person name="Mangin B."/>
            <person name="Burke J.M."/>
            <person name="Salse J."/>
            <person name="Munos S."/>
            <person name="Vincourt P."/>
            <person name="Rieseberg L.H."/>
            <person name="Langlade N.B."/>
        </authorList>
    </citation>
    <scope>NUCLEOTIDE SEQUENCE</scope>
    <source>
        <tissue evidence="1">Leaves</tissue>
    </source>
</reference>
<proteinExistence type="predicted"/>